<protein>
    <recommendedName>
        <fullName evidence="3">CARDB domain-containing protein</fullName>
    </recommendedName>
</protein>
<dbReference type="Proteomes" id="UP000315343">
    <property type="component" value="Unassembled WGS sequence"/>
</dbReference>
<gene>
    <name evidence="1" type="ORF">LY60_01478</name>
</gene>
<accession>A0A562JF78</accession>
<reference evidence="1 2" key="1">
    <citation type="submission" date="2019-07" db="EMBL/GenBank/DDBJ databases">
        <title>Genomic Encyclopedia of Type Strains, Phase I: the one thousand microbial genomes (KMG-I) project.</title>
        <authorList>
            <person name="Kyrpides N."/>
        </authorList>
    </citation>
    <scope>NUCLEOTIDE SEQUENCE [LARGE SCALE GENOMIC DNA]</scope>
    <source>
        <strain evidence="1 2">DSM 13558</strain>
    </source>
</reference>
<keyword evidence="2" id="KW-1185">Reference proteome</keyword>
<name>A0A562JF78_9FIRM</name>
<dbReference type="AlphaFoldDB" id="A0A562JF78"/>
<evidence type="ECO:0000313" key="1">
    <source>
        <dbReference type="EMBL" id="TWH81723.1"/>
    </source>
</evidence>
<proteinExistence type="predicted"/>
<comment type="caution">
    <text evidence="1">The sequence shown here is derived from an EMBL/GenBank/DDBJ whole genome shotgun (WGS) entry which is preliminary data.</text>
</comment>
<evidence type="ECO:0008006" key="3">
    <source>
        <dbReference type="Google" id="ProtNLM"/>
    </source>
</evidence>
<sequence length="146" mass="16726">MSTLMKKVIKIVVLICVLIFLGVMGLLASIQNNRNILPLNLDPFPTINISTPDANNPTKKVVKFEITVVNKNDKPVNVKFYFTKKEGIESWYPYYKIIPDLHETEVYHLEPGQIEEISSIITVETDDNRLVTSQLTDVKCQYKIIE</sequence>
<dbReference type="RefSeq" id="WP_145081912.1">
    <property type="nucleotide sequence ID" value="NZ_JBCFAR010000010.1"/>
</dbReference>
<dbReference type="EMBL" id="VLKH01000003">
    <property type="protein sequence ID" value="TWH81723.1"/>
    <property type="molecule type" value="Genomic_DNA"/>
</dbReference>
<evidence type="ECO:0000313" key="2">
    <source>
        <dbReference type="Proteomes" id="UP000315343"/>
    </source>
</evidence>
<organism evidence="1 2">
    <name type="scientific">Sedimentibacter saalensis</name>
    <dbReference type="NCBI Taxonomy" id="130788"/>
    <lineage>
        <taxon>Bacteria</taxon>
        <taxon>Bacillati</taxon>
        <taxon>Bacillota</taxon>
        <taxon>Tissierellia</taxon>
        <taxon>Sedimentibacter</taxon>
    </lineage>
</organism>